<dbReference type="Proteomes" id="UP001552299">
    <property type="component" value="Unassembled WGS sequence"/>
</dbReference>
<keyword evidence="1" id="KW-0472">Membrane</keyword>
<feature type="domain" description="DUF4283" evidence="2">
    <location>
        <begin position="93"/>
        <end position="171"/>
    </location>
</feature>
<keyword evidence="4" id="KW-1185">Reference proteome</keyword>
<comment type="caution">
    <text evidence="3">The sequence shown here is derived from an EMBL/GenBank/DDBJ whole genome shotgun (WGS) entry which is preliminary data.</text>
</comment>
<sequence>MALGRLGHRPSCFACAPSLGIFFHSFAFAISSAGMAVFWHVDPGFLAGSIISRSFVEALYGSSFSSTFPNLKPSSFHGFTALLVSEEFFALAEPFKFSLVDFFPSKRPSLASIRKFFVNLKLNGDVSVTLLDQSHVLIKFDNDLDYSRVFCDRSYLVFNCFMRLMKWSPTEEIGAESPIVPIWISFPNLCHHFYSTRILHGLGLLFGRPLKVDNATAVGLRPSVARVLVEIDVTKKFVDKIWLGPEKLGYFQQVMLEDLPLYCAKCKRLGHSSDSCRPMGNAVAAVPAKVVGGTVESDIQLGGVLAHQALVVNADSCEGGKVEATMNMPEEGMANKVNPNTLPSSGLLEEELGEPIDGDQLGNGCDVGSAIEVVPSDCSDLPVAGGLDQCEINEDGVAAPEGIIAPGIMITSPLSEGDEPLSKSIADPVFTVPITLVPREALQYHHSRDSEVLHAERILVDTSPDDESFYEEDLDS</sequence>
<evidence type="ECO:0000313" key="3">
    <source>
        <dbReference type="EMBL" id="KAL0923150.1"/>
    </source>
</evidence>
<reference evidence="3 4" key="1">
    <citation type="journal article" date="2024" name="Plant Biotechnol. J.">
        <title>Dendrobium thyrsiflorum genome and its molecular insights into genes involved in important horticultural traits.</title>
        <authorList>
            <person name="Chen B."/>
            <person name="Wang J.Y."/>
            <person name="Zheng P.J."/>
            <person name="Li K.L."/>
            <person name="Liang Y.M."/>
            <person name="Chen X.F."/>
            <person name="Zhang C."/>
            <person name="Zhao X."/>
            <person name="He X."/>
            <person name="Zhang G.Q."/>
            <person name="Liu Z.J."/>
            <person name="Xu Q."/>
        </authorList>
    </citation>
    <scope>NUCLEOTIDE SEQUENCE [LARGE SCALE GENOMIC DNA]</scope>
    <source>
        <strain evidence="3">GZMU011</strain>
    </source>
</reference>
<dbReference type="InterPro" id="IPR025558">
    <property type="entry name" value="DUF4283"/>
</dbReference>
<evidence type="ECO:0000259" key="2">
    <source>
        <dbReference type="Pfam" id="PF14111"/>
    </source>
</evidence>
<dbReference type="PANTHER" id="PTHR31286">
    <property type="entry name" value="GLYCINE-RICH CELL WALL STRUCTURAL PROTEIN 1.8-LIKE"/>
    <property type="match status" value="1"/>
</dbReference>
<protein>
    <recommendedName>
        <fullName evidence="2">DUF4283 domain-containing protein</fullName>
    </recommendedName>
</protein>
<accession>A0ABD0VEL8</accession>
<gene>
    <name evidence="3" type="ORF">M5K25_007198</name>
</gene>
<evidence type="ECO:0000256" key="1">
    <source>
        <dbReference type="SAM" id="Phobius"/>
    </source>
</evidence>
<organism evidence="3 4">
    <name type="scientific">Dendrobium thyrsiflorum</name>
    <name type="common">Pinecone-like raceme dendrobium</name>
    <name type="synonym">Orchid</name>
    <dbReference type="NCBI Taxonomy" id="117978"/>
    <lineage>
        <taxon>Eukaryota</taxon>
        <taxon>Viridiplantae</taxon>
        <taxon>Streptophyta</taxon>
        <taxon>Embryophyta</taxon>
        <taxon>Tracheophyta</taxon>
        <taxon>Spermatophyta</taxon>
        <taxon>Magnoliopsida</taxon>
        <taxon>Liliopsida</taxon>
        <taxon>Asparagales</taxon>
        <taxon>Orchidaceae</taxon>
        <taxon>Epidendroideae</taxon>
        <taxon>Malaxideae</taxon>
        <taxon>Dendrobiinae</taxon>
        <taxon>Dendrobium</taxon>
    </lineage>
</organism>
<dbReference type="AlphaFoldDB" id="A0ABD0VEL8"/>
<feature type="transmembrane region" description="Helical" evidence="1">
    <location>
        <begin position="12"/>
        <end position="39"/>
    </location>
</feature>
<keyword evidence="1" id="KW-0812">Transmembrane</keyword>
<evidence type="ECO:0000313" key="4">
    <source>
        <dbReference type="Proteomes" id="UP001552299"/>
    </source>
</evidence>
<dbReference type="PANTHER" id="PTHR31286:SF180">
    <property type="entry name" value="OS10G0362600 PROTEIN"/>
    <property type="match status" value="1"/>
</dbReference>
<dbReference type="EMBL" id="JANQDX010000006">
    <property type="protein sequence ID" value="KAL0923150.1"/>
    <property type="molecule type" value="Genomic_DNA"/>
</dbReference>
<proteinExistence type="predicted"/>
<dbReference type="Pfam" id="PF14111">
    <property type="entry name" value="DUF4283"/>
    <property type="match status" value="1"/>
</dbReference>
<dbReference type="InterPro" id="IPR040256">
    <property type="entry name" value="At4g02000-like"/>
</dbReference>
<name>A0ABD0VEL8_DENTH</name>
<keyword evidence="1" id="KW-1133">Transmembrane helix</keyword>